<dbReference type="AlphaFoldDB" id="A0AAJ1Q5Q6"/>
<dbReference type="EC" id="2.3.1.-" evidence="2"/>
<dbReference type="SUPFAM" id="SSF55729">
    <property type="entry name" value="Acyl-CoA N-acyltransferases (Nat)"/>
    <property type="match status" value="1"/>
</dbReference>
<protein>
    <submittedName>
        <fullName evidence="2">GNAT family N-acetyltransferase</fullName>
        <ecNumber evidence="2">2.3.1.-</ecNumber>
    </submittedName>
</protein>
<proteinExistence type="predicted"/>
<dbReference type="PANTHER" id="PTHR31143:SF2">
    <property type="entry name" value="FR47-LIKE DOMAIN-CONTAINING PROTEIN-RELATED"/>
    <property type="match status" value="1"/>
</dbReference>
<dbReference type="Gene3D" id="3.40.630.30">
    <property type="match status" value="1"/>
</dbReference>
<dbReference type="Gene3D" id="3.40.630.110">
    <property type="entry name" value="GNAT acetyltransferase-like"/>
    <property type="match status" value="1"/>
</dbReference>
<dbReference type="EMBL" id="JASOOE010000005">
    <property type="protein sequence ID" value="MDK7187003.1"/>
    <property type="molecule type" value="Genomic_DNA"/>
</dbReference>
<dbReference type="Proteomes" id="UP001229251">
    <property type="component" value="Unassembled WGS sequence"/>
</dbReference>
<dbReference type="Pfam" id="PF12746">
    <property type="entry name" value="GNAT_acetyltran"/>
    <property type="match status" value="1"/>
</dbReference>
<keyword evidence="2" id="KW-0808">Transferase</keyword>
<gene>
    <name evidence="2" type="ORF">QP433_03325</name>
</gene>
<dbReference type="RefSeq" id="WP_006908845.1">
    <property type="nucleotide sequence ID" value="NZ_JASOOE010000005.1"/>
</dbReference>
<dbReference type="InterPro" id="IPR027365">
    <property type="entry name" value="GNAT_acetyltra_YdfB-like"/>
</dbReference>
<feature type="domain" description="N-acetyltransferase" evidence="1">
    <location>
        <begin position="115"/>
        <end position="253"/>
    </location>
</feature>
<dbReference type="InterPro" id="IPR000182">
    <property type="entry name" value="GNAT_dom"/>
</dbReference>
<evidence type="ECO:0000313" key="3">
    <source>
        <dbReference type="Proteomes" id="UP001229251"/>
    </source>
</evidence>
<dbReference type="GO" id="GO:0016747">
    <property type="term" value="F:acyltransferase activity, transferring groups other than amino-acyl groups"/>
    <property type="evidence" value="ECO:0007669"/>
    <property type="project" value="InterPro"/>
</dbReference>
<evidence type="ECO:0000313" key="2">
    <source>
        <dbReference type="EMBL" id="MDK7187003.1"/>
    </source>
</evidence>
<dbReference type="InterPro" id="IPR042573">
    <property type="entry name" value="GNAT_acetyltra_N"/>
</dbReference>
<organism evidence="2 3">
    <name type="scientific">Facklamia hominis</name>
    <dbReference type="NCBI Taxonomy" id="178214"/>
    <lineage>
        <taxon>Bacteria</taxon>
        <taxon>Bacillati</taxon>
        <taxon>Bacillota</taxon>
        <taxon>Bacilli</taxon>
        <taxon>Lactobacillales</taxon>
        <taxon>Aerococcaceae</taxon>
        <taxon>Facklamia</taxon>
    </lineage>
</organism>
<keyword evidence="2" id="KW-0012">Acyltransferase</keyword>
<evidence type="ECO:0000259" key="1">
    <source>
        <dbReference type="PROSITE" id="PS51186"/>
    </source>
</evidence>
<name>A0AAJ1Q5Q6_9LACT</name>
<comment type="caution">
    <text evidence="2">The sequence shown here is derived from an EMBL/GenBank/DDBJ whole genome shotgun (WGS) entry which is preliminary data.</text>
</comment>
<dbReference type="CDD" id="cd04301">
    <property type="entry name" value="NAT_SF"/>
    <property type="match status" value="1"/>
</dbReference>
<sequence length="253" mass="28689">MIYQESSDINEACKNLFNPPWNHILDSVLSGFQGRVLVDRLTSPQSALAIVGKGAPFAFLGGQVNEDLWMHLPKGDLIMVPQSSAWSNYLMTIKQHEVRPFIRYAMEAPQKFNGQRINQMKQSLADSYSISVINQQLFNQCLEETWSKDLVSNFDNYSDFCQQALGFVILNQGKIISGASTFFPLANGIEIEVDTHPRYQGQGLASIGVSYLINACLDREWYPSWDAHTAISRDFSKKFGYSVAFDYQAFEWK</sequence>
<dbReference type="PANTHER" id="PTHR31143">
    <property type="match status" value="1"/>
</dbReference>
<accession>A0AAJ1Q5Q6</accession>
<dbReference type="PROSITE" id="PS51186">
    <property type="entry name" value="GNAT"/>
    <property type="match status" value="1"/>
</dbReference>
<reference evidence="2" key="1">
    <citation type="submission" date="2023-05" db="EMBL/GenBank/DDBJ databases">
        <title>Cataloging the Phylogenetic Diversity of Human Bladder Bacteria.</title>
        <authorList>
            <person name="Du J."/>
        </authorList>
    </citation>
    <scope>NUCLEOTIDE SEQUENCE</scope>
    <source>
        <strain evidence="2">UMB1231</strain>
    </source>
</reference>
<dbReference type="InterPro" id="IPR016181">
    <property type="entry name" value="Acyl_CoA_acyltransferase"/>
</dbReference>